<feature type="chain" id="PRO_5038799575" evidence="1">
    <location>
        <begin position="26"/>
        <end position="139"/>
    </location>
</feature>
<sequence length="139" mass="14432">MIRRTLATVAVTAIAVVGLAPAASAQLGAIDKAIADAPCSLVDPALKAAFRIDGNTTRSDLAKQIRDEARPLTITDPATYLISAQYAGQIADKAVECGTVKKDPELFPGSSIPGLGNISNINEVQDILTDLSSTLASRQ</sequence>
<keyword evidence="1" id="KW-0732">Signal</keyword>
<evidence type="ECO:0000313" key="2">
    <source>
        <dbReference type="EMBL" id="QGU04105.1"/>
    </source>
</evidence>
<feature type="signal peptide" evidence="1">
    <location>
        <begin position="1"/>
        <end position="25"/>
    </location>
</feature>
<keyword evidence="3" id="KW-1185">Reference proteome</keyword>
<name>A0A6B8VYI4_9CORY</name>
<proteinExistence type="predicted"/>
<reference evidence="2 3" key="1">
    <citation type="journal article" date="2021" name="Int. J. Syst. Evol. Microbiol.">
        <title>Classification of three corynebacterial strains isolated from a small paddock in North Rhine-Westphalia: proposal of &lt;i&gt;Corynebacterium kalinowskii&lt;/i&gt; sp. nov., &lt;i&gt;Corynebacterium comes&lt;/i&gt; sp. nov. and &lt;i&gt;Corynebacterium occultum&lt;/i&gt; sp. nov.</title>
        <authorList>
            <person name="Schaffert L."/>
            <person name="Ruwe M."/>
            <person name="Milse J."/>
            <person name="Hanuschka K."/>
            <person name="Ortseifen V."/>
            <person name="Droste J."/>
            <person name="Brandt D."/>
            <person name="Schl L."/>
            <person name="Kutter Y."/>
            <person name="Vinke S."/>
            <person name="Vieh P."/>
            <person name="Jacob L."/>
            <person name="L N.C."/>
            <person name="Schulte-Berndt E."/>
            <person name="Hain C."/>
            <person name="Linder M."/>
            <person name="Schmidt P."/>
            <person name="Wollenschl L."/>
            <person name="Luttermann T."/>
            <person name="Thieme E."/>
            <person name="Hassa J."/>
            <person name="Haak M."/>
            <person name="Wittchen M."/>
            <person name="Mentz A."/>
            <person name="Persicke M."/>
            <person name="Busche T."/>
            <person name="R C."/>
        </authorList>
    </citation>
    <scope>NUCLEOTIDE SEQUENCE [LARGE SCALE GENOMIC DNA]</scope>
    <source>
        <strain evidence="2 3">2019</strain>
    </source>
</reference>
<dbReference type="Pfam" id="PF11565">
    <property type="entry name" value="PorB"/>
    <property type="match status" value="1"/>
</dbReference>
<dbReference type="InterPro" id="IPR021114">
    <property type="entry name" value="Porin_PorB/PorC"/>
</dbReference>
<dbReference type="KEGG" id="ccoe:CETAM_04165"/>
<evidence type="ECO:0000313" key="3">
    <source>
        <dbReference type="Proteomes" id="UP000425178"/>
    </source>
</evidence>
<dbReference type="RefSeq" id="WP_197085791.1">
    <property type="nucleotide sequence ID" value="NZ_CP046453.1"/>
</dbReference>
<dbReference type="AlphaFoldDB" id="A0A6B8VYI4"/>
<gene>
    <name evidence="2" type="ORF">CETAM_04165</name>
</gene>
<dbReference type="Proteomes" id="UP000425178">
    <property type="component" value="Chromosome"/>
</dbReference>
<evidence type="ECO:0000256" key="1">
    <source>
        <dbReference type="SAM" id="SignalP"/>
    </source>
</evidence>
<accession>A0A6B8VYI4</accession>
<organism evidence="2 3">
    <name type="scientific">Corynebacterium comes</name>
    <dbReference type="NCBI Taxonomy" id="2675218"/>
    <lineage>
        <taxon>Bacteria</taxon>
        <taxon>Bacillati</taxon>
        <taxon>Actinomycetota</taxon>
        <taxon>Actinomycetes</taxon>
        <taxon>Mycobacteriales</taxon>
        <taxon>Corynebacteriaceae</taxon>
        <taxon>Corynebacterium</taxon>
    </lineage>
</organism>
<protein>
    <submittedName>
        <fullName evidence="2">Alpha helical Porin B</fullName>
    </submittedName>
</protein>
<dbReference type="EMBL" id="CP046453">
    <property type="protein sequence ID" value="QGU04105.1"/>
    <property type="molecule type" value="Genomic_DNA"/>
</dbReference>